<dbReference type="SMART" id="SM00342">
    <property type="entry name" value="HTH_ARAC"/>
    <property type="match status" value="1"/>
</dbReference>
<dbReference type="GO" id="GO:0003700">
    <property type="term" value="F:DNA-binding transcription factor activity"/>
    <property type="evidence" value="ECO:0007669"/>
    <property type="project" value="InterPro"/>
</dbReference>
<protein>
    <submittedName>
        <fullName evidence="6">AraC family transcriptional regulator</fullName>
    </submittedName>
</protein>
<feature type="domain" description="HTH araC/xylS-type" evidence="5">
    <location>
        <begin position="259"/>
        <end position="365"/>
    </location>
</feature>
<evidence type="ECO:0000313" key="6">
    <source>
        <dbReference type="EMBL" id="AYV55059.1"/>
    </source>
</evidence>
<keyword evidence="4" id="KW-0472">Membrane</keyword>
<dbReference type="Proteomes" id="UP000276407">
    <property type="component" value="Chromosome 1"/>
</dbReference>
<dbReference type="PANTHER" id="PTHR43280">
    <property type="entry name" value="ARAC-FAMILY TRANSCRIPTIONAL REGULATOR"/>
    <property type="match status" value="1"/>
</dbReference>
<dbReference type="InterPro" id="IPR018060">
    <property type="entry name" value="HTH_AraC"/>
</dbReference>
<reference evidence="6 7" key="1">
    <citation type="submission" date="2018-11" db="EMBL/GenBank/DDBJ databases">
        <title>Complete genome sequence of Leptospira kmetyi isolate LS 001/16 from soil sample associated with a leptospirosis patient in Kelantan.</title>
        <authorList>
            <person name="Muhammad Yusoff F."/>
            <person name="Muhammad Yusoff S."/>
            <person name="Ahmad M.N."/>
            <person name="Yusof N.Y."/>
            <person name="Aziah I."/>
        </authorList>
    </citation>
    <scope>NUCLEOTIDE SEQUENCE [LARGE SCALE GENOMIC DNA]</scope>
    <source>
        <strain evidence="6 7">LS 001/16</strain>
    </source>
</reference>
<dbReference type="InterPro" id="IPR018062">
    <property type="entry name" value="HTH_AraC-typ_CS"/>
</dbReference>
<keyword evidence="4" id="KW-1133">Transmembrane helix</keyword>
<dbReference type="Gene3D" id="1.10.10.60">
    <property type="entry name" value="Homeodomain-like"/>
    <property type="match status" value="2"/>
</dbReference>
<dbReference type="PANTHER" id="PTHR43280:SF29">
    <property type="entry name" value="ARAC-FAMILY TRANSCRIPTIONAL REGULATOR"/>
    <property type="match status" value="1"/>
</dbReference>
<gene>
    <name evidence="6" type="ORF">EFP84_05755</name>
</gene>
<evidence type="ECO:0000256" key="2">
    <source>
        <dbReference type="ARBA" id="ARBA00023125"/>
    </source>
</evidence>
<proteinExistence type="predicted"/>
<feature type="transmembrane region" description="Helical" evidence="4">
    <location>
        <begin position="103"/>
        <end position="122"/>
    </location>
</feature>
<dbReference type="KEGG" id="lkm:EFP84_05755"/>
<keyword evidence="3" id="KW-0804">Transcription</keyword>
<dbReference type="RefSeq" id="WP_123179326.1">
    <property type="nucleotide sequence ID" value="NZ_CP033614.1"/>
</dbReference>
<evidence type="ECO:0000256" key="1">
    <source>
        <dbReference type="ARBA" id="ARBA00023015"/>
    </source>
</evidence>
<dbReference type="Pfam" id="PF12833">
    <property type="entry name" value="HTH_18"/>
    <property type="match status" value="1"/>
</dbReference>
<keyword evidence="4" id="KW-0812">Transmembrane</keyword>
<evidence type="ECO:0000259" key="5">
    <source>
        <dbReference type="PROSITE" id="PS01124"/>
    </source>
</evidence>
<feature type="transmembrane region" description="Helical" evidence="4">
    <location>
        <begin position="207"/>
        <end position="227"/>
    </location>
</feature>
<dbReference type="PROSITE" id="PS00041">
    <property type="entry name" value="HTH_ARAC_FAMILY_1"/>
    <property type="match status" value="1"/>
</dbReference>
<dbReference type="EMBL" id="CP033614">
    <property type="protein sequence ID" value="AYV55059.1"/>
    <property type="molecule type" value="Genomic_DNA"/>
</dbReference>
<sequence>MNQFLGYIFNQFVGFGGVLSLIFGLIQILKGRSTKNLIVFMIFISMSFFLIKGLVLLNGLGLSYSHFFSSEIFFILLIGPSLFIYFNLLLLDEKVNLTRLLPHYVPAVLFLFYFGFDTLFLISEGKPLTDLNEKFESRYDFAYGLSTVITIVYMSVILIKFLQLFKGSFSDYPWSKHIIGILSIGISGVLINLWIDFRFLFPEFSFFLQLYVLDLCMLTLTVLYAFVISQIYPITFNIISETFRKMSYQKTTLQNIDPNDLGERLENLMKRDKIYLETGITLNLLAQKLEIKSHQLSEFLNKNLNKSFFTYINHFRIEEAKTRLIHETESSVIKIAYDSGFNSLSVFNTTFKKEVGITPSQFKKKHSKKTILPFGFKASRNGKSR</sequence>
<evidence type="ECO:0000313" key="7">
    <source>
        <dbReference type="Proteomes" id="UP000276407"/>
    </source>
</evidence>
<dbReference type="AlphaFoldDB" id="A0AAD0XN65"/>
<feature type="transmembrane region" description="Helical" evidence="4">
    <location>
        <begin position="38"/>
        <end position="60"/>
    </location>
</feature>
<feature type="transmembrane region" description="Helical" evidence="4">
    <location>
        <begin position="174"/>
        <end position="195"/>
    </location>
</feature>
<evidence type="ECO:0000256" key="4">
    <source>
        <dbReference type="SAM" id="Phobius"/>
    </source>
</evidence>
<dbReference type="PROSITE" id="PS01124">
    <property type="entry name" value="HTH_ARAC_FAMILY_2"/>
    <property type="match status" value="1"/>
</dbReference>
<dbReference type="GO" id="GO:0043565">
    <property type="term" value="F:sequence-specific DNA binding"/>
    <property type="evidence" value="ECO:0007669"/>
    <property type="project" value="InterPro"/>
</dbReference>
<organism evidence="6 7">
    <name type="scientific">Leptospira kmetyi</name>
    <dbReference type="NCBI Taxonomy" id="408139"/>
    <lineage>
        <taxon>Bacteria</taxon>
        <taxon>Pseudomonadati</taxon>
        <taxon>Spirochaetota</taxon>
        <taxon>Spirochaetia</taxon>
        <taxon>Leptospirales</taxon>
        <taxon>Leptospiraceae</taxon>
        <taxon>Leptospira</taxon>
    </lineage>
</organism>
<feature type="transmembrane region" description="Helical" evidence="4">
    <location>
        <begin position="6"/>
        <end position="26"/>
    </location>
</feature>
<keyword evidence="2" id="KW-0238">DNA-binding</keyword>
<evidence type="ECO:0000256" key="3">
    <source>
        <dbReference type="ARBA" id="ARBA00023163"/>
    </source>
</evidence>
<keyword evidence="1" id="KW-0805">Transcription regulation</keyword>
<name>A0AAD0XN65_9LEPT</name>
<dbReference type="SUPFAM" id="SSF46689">
    <property type="entry name" value="Homeodomain-like"/>
    <property type="match status" value="1"/>
</dbReference>
<feature type="transmembrane region" description="Helical" evidence="4">
    <location>
        <begin position="72"/>
        <end position="91"/>
    </location>
</feature>
<feature type="transmembrane region" description="Helical" evidence="4">
    <location>
        <begin position="142"/>
        <end position="162"/>
    </location>
</feature>
<dbReference type="InterPro" id="IPR009057">
    <property type="entry name" value="Homeodomain-like_sf"/>
</dbReference>
<dbReference type="InterPro" id="IPR020449">
    <property type="entry name" value="Tscrpt_reg_AraC-type_HTH"/>
</dbReference>
<accession>A0AAD0XN65</accession>
<dbReference type="PRINTS" id="PR00032">
    <property type="entry name" value="HTHARAC"/>
</dbReference>